<dbReference type="EMBL" id="CACVAP010000059">
    <property type="protein sequence ID" value="CAA6809905.1"/>
    <property type="molecule type" value="Genomic_DNA"/>
</dbReference>
<feature type="transmembrane region" description="Helical" evidence="1">
    <location>
        <begin position="33"/>
        <end position="58"/>
    </location>
</feature>
<protein>
    <submittedName>
        <fullName evidence="2">Uncharacterized protein</fullName>
    </submittedName>
</protein>
<proteinExistence type="predicted"/>
<sequence length="291" mass="34460">MALSNNYFSDEGMKEKTVSQKMLSPFLSLFHKLIHFFLTVSTYLFLLSIVFVLGILVLEFNFNINKNFYDNLKENEKVWFTGTESTNILVDNTTCQTLPLTIDILNNQQSPATYNNFDSNTYWTSQKKIDTELKELEAFRETLDTILTRNDIEKLWVFTRGYADKSNFEEVAYSLNKDYLYNQITYQPIHNGVFDIENNPTKTISMKSNKYKNKDLIYLRAKFVKEAYFEPLLKELKFKKYDFAVLEGKFINKRDKAFRKVNVYMSFCKKRENLTVLDKFHHLKMKVLLGF</sequence>
<keyword evidence="1" id="KW-0812">Transmembrane</keyword>
<evidence type="ECO:0000313" key="2">
    <source>
        <dbReference type="EMBL" id="CAA6809905.1"/>
    </source>
</evidence>
<dbReference type="AlphaFoldDB" id="A0A6S6SZ31"/>
<accession>A0A6S6SZ31</accession>
<keyword evidence="1" id="KW-1133">Transmembrane helix</keyword>
<evidence type="ECO:0000256" key="1">
    <source>
        <dbReference type="SAM" id="Phobius"/>
    </source>
</evidence>
<organism evidence="2">
    <name type="scientific">uncultured Sulfurovum sp</name>
    <dbReference type="NCBI Taxonomy" id="269237"/>
    <lineage>
        <taxon>Bacteria</taxon>
        <taxon>Pseudomonadati</taxon>
        <taxon>Campylobacterota</taxon>
        <taxon>Epsilonproteobacteria</taxon>
        <taxon>Campylobacterales</taxon>
        <taxon>Sulfurovaceae</taxon>
        <taxon>Sulfurovum</taxon>
        <taxon>environmental samples</taxon>
    </lineage>
</organism>
<name>A0A6S6SZ31_9BACT</name>
<gene>
    <name evidence="2" type="ORF">HELGO_WM5184</name>
</gene>
<reference evidence="2" key="1">
    <citation type="submission" date="2020-01" db="EMBL/GenBank/DDBJ databases">
        <authorList>
            <person name="Meier V. D."/>
            <person name="Meier V D."/>
        </authorList>
    </citation>
    <scope>NUCLEOTIDE SEQUENCE</scope>
    <source>
        <strain evidence="2">HLG_WM_MAG_06</strain>
    </source>
</reference>
<keyword evidence="1" id="KW-0472">Membrane</keyword>